<dbReference type="PANTHER" id="PTHR16146">
    <property type="entry name" value="INTELECTIN"/>
    <property type="match status" value="1"/>
</dbReference>
<dbReference type="EnsemblMetazoa" id="CLYHEMT002595.1">
    <property type="protein sequence ID" value="CLYHEMP002595.1"/>
    <property type="gene ID" value="CLYHEMG002595"/>
</dbReference>
<dbReference type="GO" id="GO:0046872">
    <property type="term" value="F:metal ion binding"/>
    <property type="evidence" value="ECO:0007669"/>
    <property type="project" value="UniProtKB-KW"/>
</dbReference>
<dbReference type="RefSeq" id="XP_066929790.1">
    <property type="nucleotide sequence ID" value="XM_067073689.1"/>
</dbReference>
<keyword evidence="3" id="KW-0106">Calcium</keyword>
<evidence type="ECO:0000256" key="2">
    <source>
        <dbReference type="ARBA" id="ARBA00022734"/>
    </source>
</evidence>
<dbReference type="OrthoDB" id="5985694at2759"/>
<proteinExistence type="predicted"/>
<dbReference type="Proteomes" id="UP000594262">
    <property type="component" value="Unplaced"/>
</dbReference>
<name>A0A7M5UU01_9CNID</name>
<accession>A0A7M5UU01</accession>
<evidence type="ECO:0000256" key="4">
    <source>
        <dbReference type="ARBA" id="ARBA00023157"/>
    </source>
</evidence>
<dbReference type="InterPro" id="IPR036056">
    <property type="entry name" value="Fibrinogen-like_C"/>
</dbReference>
<keyword evidence="4" id="KW-1015">Disulfide bond</keyword>
<keyword evidence="2" id="KW-0430">Lectin</keyword>
<dbReference type="GeneID" id="136817346"/>
<dbReference type="GO" id="GO:0005615">
    <property type="term" value="C:extracellular space"/>
    <property type="evidence" value="ECO:0007669"/>
    <property type="project" value="TreeGrafter"/>
</dbReference>
<dbReference type="NCBIfam" id="NF040941">
    <property type="entry name" value="GGGWT_bact"/>
    <property type="match status" value="1"/>
</dbReference>
<dbReference type="AlphaFoldDB" id="A0A7M5UU01"/>
<protein>
    <recommendedName>
        <fullName evidence="8">Fibrinogen C-terminal domain-containing protein</fullName>
    </recommendedName>
</protein>
<keyword evidence="5" id="KW-0732">Signal</keyword>
<organism evidence="6 7">
    <name type="scientific">Clytia hemisphaerica</name>
    <dbReference type="NCBI Taxonomy" id="252671"/>
    <lineage>
        <taxon>Eukaryota</taxon>
        <taxon>Metazoa</taxon>
        <taxon>Cnidaria</taxon>
        <taxon>Hydrozoa</taxon>
        <taxon>Hydroidolina</taxon>
        <taxon>Leptothecata</taxon>
        <taxon>Obeliida</taxon>
        <taxon>Clytiidae</taxon>
        <taxon>Clytia</taxon>
    </lineage>
</organism>
<evidence type="ECO:0000256" key="5">
    <source>
        <dbReference type="SAM" id="SignalP"/>
    </source>
</evidence>
<keyword evidence="1" id="KW-0479">Metal-binding</keyword>
<keyword evidence="7" id="KW-1185">Reference proteome</keyword>
<feature type="chain" id="PRO_5029871609" description="Fibrinogen C-terminal domain-containing protein" evidence="5">
    <location>
        <begin position="16"/>
        <end position="311"/>
    </location>
</feature>
<dbReference type="Gene3D" id="3.90.215.10">
    <property type="entry name" value="Gamma Fibrinogen, chain A, domain 1"/>
    <property type="match status" value="1"/>
</dbReference>
<dbReference type="GO" id="GO:0070492">
    <property type="term" value="F:oligosaccharide binding"/>
    <property type="evidence" value="ECO:0007669"/>
    <property type="project" value="TreeGrafter"/>
</dbReference>
<dbReference type="SUPFAM" id="SSF56496">
    <property type="entry name" value="Fibrinogen C-terminal domain-like"/>
    <property type="match status" value="2"/>
</dbReference>
<evidence type="ECO:0008006" key="8">
    <source>
        <dbReference type="Google" id="ProtNLM"/>
    </source>
</evidence>
<dbReference type="InterPro" id="IPR014716">
    <property type="entry name" value="Fibrinogen_a/b/g_C_1"/>
</dbReference>
<evidence type="ECO:0000313" key="7">
    <source>
        <dbReference type="Proteomes" id="UP000594262"/>
    </source>
</evidence>
<reference evidence="6" key="1">
    <citation type="submission" date="2021-01" db="UniProtKB">
        <authorList>
            <consortium name="EnsemblMetazoa"/>
        </authorList>
    </citation>
    <scope>IDENTIFICATION</scope>
</reference>
<evidence type="ECO:0000256" key="3">
    <source>
        <dbReference type="ARBA" id="ARBA00022837"/>
    </source>
</evidence>
<feature type="signal peptide" evidence="5">
    <location>
        <begin position="1"/>
        <end position="15"/>
    </location>
</feature>
<evidence type="ECO:0000313" key="6">
    <source>
        <dbReference type="EnsemblMetazoa" id="CLYHEMP002595.1"/>
    </source>
</evidence>
<evidence type="ECO:0000256" key="1">
    <source>
        <dbReference type="ARBA" id="ARBA00022723"/>
    </source>
</evidence>
<dbReference type="PANTHER" id="PTHR16146:SF46">
    <property type="entry name" value="INTELECTIN-1A-RELATED"/>
    <property type="match status" value="1"/>
</dbReference>
<sequence length="311" mass="35244">MYLTYLFFLSRLALALTQWYEPSAKEVVISQQQQQQRQHSSNEAFSARSTIECTLKCQLTATILEIESVFVEKDQKCFCLSPGDNEIEASTDDGVVAHSTPHKLCPKKSCKEVKKVCPKCGSGFYTMEFDEATKVYCDMTTEQGGWLMVGNVTVTSSPFSTSNLQLNTLSDLHNVQGGEFLLKVALLTDLQTYTGFTEVRVMCYKTGHKRKVHAIVYGEQVMQMIVGVSYFHGYCQQIRFLSDDTSSLRQNYGCSDLRGGYWNEKSLYERVIWVYSGPLVWLTSDGARAECDDISYLGGFSKYGQFQFYVR</sequence>